<protein>
    <submittedName>
        <fullName evidence="2">TniQ family protein</fullName>
    </submittedName>
    <submittedName>
        <fullName evidence="3">TniQ protein</fullName>
    </submittedName>
</protein>
<proteinExistence type="predicted"/>
<reference evidence="3 4" key="1">
    <citation type="submission" date="2016-10" db="EMBL/GenBank/DDBJ databases">
        <authorList>
            <person name="de Groot N.N."/>
        </authorList>
    </citation>
    <scope>NUCLEOTIDE SEQUENCE [LARGE SCALE GENOMIC DNA]</scope>
    <source>
        <strain evidence="3 4">LMG 24775</strain>
    </source>
</reference>
<dbReference type="Proteomes" id="UP000183417">
    <property type="component" value="Unassembled WGS sequence"/>
</dbReference>
<keyword evidence="5" id="KW-1185">Reference proteome</keyword>
<evidence type="ECO:0000313" key="3">
    <source>
        <dbReference type="EMBL" id="SDZ54398.1"/>
    </source>
</evidence>
<gene>
    <name evidence="2" type="ORF">I6G47_23150</name>
    <name evidence="3" type="ORF">SAMN05421547_13325</name>
</gene>
<evidence type="ECO:0000313" key="4">
    <source>
        <dbReference type="Proteomes" id="UP000183417"/>
    </source>
</evidence>
<dbReference type="EMBL" id="FNPE01000033">
    <property type="protein sequence ID" value="SDZ54398.1"/>
    <property type="molecule type" value="Genomic_DNA"/>
</dbReference>
<dbReference type="RefSeq" id="WP_016452127.1">
    <property type="nucleotide sequence ID" value="NZ_AP025556.1"/>
</dbReference>
<dbReference type="GeneID" id="94692640"/>
<evidence type="ECO:0000313" key="5">
    <source>
        <dbReference type="Proteomes" id="UP000595064"/>
    </source>
</evidence>
<dbReference type="KEGG" id="dla:I6G47_23150"/>
<dbReference type="Proteomes" id="UP000595064">
    <property type="component" value="Chromosome"/>
</dbReference>
<name>A0A1H3TWH0_9BURK</name>
<accession>A0A1H3TWH0</accession>
<sequence length="313" mass="35933">MQPYSQETLGSFLVRWAWARGEQPAVLSHRLGLGYFVWTRDLDRSLSEEMLQAIAAASGCRLEQVRCMTYCSQLAAAAVPVHRSGFLPWLLPLGIYHRRRLRFGQLFCPACLREDMPRHLHMHWRLASSWICLRHGVSLMDACPHCGAPFAPYRNDSLVLGRCECCAFALYSAHPSTCSARQQAQQERVDALWRQAFLGHPLPLALAYRLITQRAKKAPDFSGAGEPWSYWRIFARSHLLENALARFDEDMECYTREVGVHECYVRALPQARTTPRSCWEVPRDPQLRARRILQIALRLSVRRSTASRVKARL</sequence>
<dbReference type="InterPro" id="IPR009492">
    <property type="entry name" value="TniQ"/>
</dbReference>
<reference evidence="2 5" key="2">
    <citation type="submission" date="2020-12" db="EMBL/GenBank/DDBJ databases">
        <title>FDA dAtabase for Regulatory Grade micrObial Sequences (FDA-ARGOS): Supporting development and validation of Infectious Disease Dx tests.</title>
        <authorList>
            <person name="Sproer C."/>
            <person name="Gronow S."/>
            <person name="Severitt S."/>
            <person name="Schroder I."/>
            <person name="Tallon L."/>
            <person name="Sadzewicz L."/>
            <person name="Zhao X."/>
            <person name="Boylan J."/>
            <person name="Ott S."/>
            <person name="Bowen H."/>
            <person name="Vavikolanu K."/>
            <person name="Mehta A."/>
            <person name="Aluvathingal J."/>
            <person name="Nadendla S."/>
            <person name="Lowell S."/>
            <person name="Myers T."/>
            <person name="Yan Y."/>
            <person name="Sichtig H."/>
        </authorList>
    </citation>
    <scope>NUCLEOTIDE SEQUENCE [LARGE SCALE GENOMIC DNA]</scope>
    <source>
        <strain evidence="2 5">FDAARGOS_890</strain>
    </source>
</reference>
<evidence type="ECO:0000313" key="2">
    <source>
        <dbReference type="EMBL" id="QPS79888.1"/>
    </source>
</evidence>
<dbReference type="Pfam" id="PF06527">
    <property type="entry name" value="TniQ"/>
    <property type="match status" value="1"/>
</dbReference>
<feature type="domain" description="TniQ" evidence="1">
    <location>
        <begin position="2"/>
        <end position="139"/>
    </location>
</feature>
<dbReference type="EMBL" id="CP065748">
    <property type="protein sequence ID" value="QPS79888.1"/>
    <property type="molecule type" value="Genomic_DNA"/>
</dbReference>
<dbReference type="AlphaFoldDB" id="A0A1H3TWH0"/>
<organism evidence="3 4">
    <name type="scientific">Delftia lacustris</name>
    <dbReference type="NCBI Taxonomy" id="558537"/>
    <lineage>
        <taxon>Bacteria</taxon>
        <taxon>Pseudomonadati</taxon>
        <taxon>Pseudomonadota</taxon>
        <taxon>Betaproteobacteria</taxon>
        <taxon>Burkholderiales</taxon>
        <taxon>Comamonadaceae</taxon>
        <taxon>Delftia</taxon>
    </lineage>
</organism>
<evidence type="ECO:0000259" key="1">
    <source>
        <dbReference type="Pfam" id="PF06527"/>
    </source>
</evidence>